<accession>A0A1G9MTK8</accession>
<evidence type="ECO:0000313" key="6">
    <source>
        <dbReference type="Proteomes" id="UP000199759"/>
    </source>
</evidence>
<dbReference type="InterPro" id="IPR001486">
    <property type="entry name" value="Hemoglobin_trunc"/>
</dbReference>
<proteinExistence type="predicted"/>
<dbReference type="GO" id="GO:0019825">
    <property type="term" value="F:oxygen binding"/>
    <property type="evidence" value="ECO:0007669"/>
    <property type="project" value="InterPro"/>
</dbReference>
<dbReference type="RefSeq" id="WP_091766137.1">
    <property type="nucleotide sequence ID" value="NZ_FNHG01000002.1"/>
</dbReference>
<keyword evidence="4" id="KW-0408">Iron</keyword>
<dbReference type="Pfam" id="PF01152">
    <property type="entry name" value="Bac_globin"/>
    <property type="match status" value="1"/>
</dbReference>
<dbReference type="EMBL" id="FNHG01000002">
    <property type="protein sequence ID" value="SDL77247.1"/>
    <property type="molecule type" value="Genomic_DNA"/>
</dbReference>
<dbReference type="GO" id="GO:0046872">
    <property type="term" value="F:metal ion binding"/>
    <property type="evidence" value="ECO:0007669"/>
    <property type="project" value="UniProtKB-KW"/>
</dbReference>
<dbReference type="OrthoDB" id="25954at2"/>
<evidence type="ECO:0000256" key="1">
    <source>
        <dbReference type="ARBA" id="ARBA00022448"/>
    </source>
</evidence>
<dbReference type="InterPro" id="IPR012292">
    <property type="entry name" value="Globin/Proto"/>
</dbReference>
<dbReference type="GO" id="GO:0020037">
    <property type="term" value="F:heme binding"/>
    <property type="evidence" value="ECO:0007669"/>
    <property type="project" value="InterPro"/>
</dbReference>
<dbReference type="AlphaFoldDB" id="A0A1G9MTK8"/>
<name>A0A1G9MTK8_9PROT</name>
<dbReference type="Proteomes" id="UP000199759">
    <property type="component" value="Unassembled WGS sequence"/>
</dbReference>
<evidence type="ECO:0000256" key="3">
    <source>
        <dbReference type="ARBA" id="ARBA00022723"/>
    </source>
</evidence>
<protein>
    <submittedName>
        <fullName evidence="5">Hemoglobin</fullName>
    </submittedName>
</protein>
<keyword evidence="2" id="KW-0349">Heme</keyword>
<evidence type="ECO:0000313" key="5">
    <source>
        <dbReference type="EMBL" id="SDL77247.1"/>
    </source>
</evidence>
<evidence type="ECO:0000256" key="2">
    <source>
        <dbReference type="ARBA" id="ARBA00022617"/>
    </source>
</evidence>
<keyword evidence="1" id="KW-0813">Transport</keyword>
<keyword evidence="6" id="KW-1185">Reference proteome</keyword>
<gene>
    <name evidence="5" type="ORF">SAMN04488568_10296</name>
</gene>
<dbReference type="InterPro" id="IPR009050">
    <property type="entry name" value="Globin-like_sf"/>
</dbReference>
<dbReference type="STRING" id="144026.SAMN04488568_10296"/>
<reference evidence="5 6" key="1">
    <citation type="submission" date="2016-10" db="EMBL/GenBank/DDBJ databases">
        <authorList>
            <person name="de Groot N.N."/>
        </authorList>
    </citation>
    <scope>NUCLEOTIDE SEQUENCE [LARGE SCALE GENOMIC DNA]</scope>
    <source>
        <strain evidence="5 6">DSM 16077</strain>
    </source>
</reference>
<dbReference type="CDD" id="cd08916">
    <property type="entry name" value="TrHb3_P"/>
    <property type="match status" value="1"/>
</dbReference>
<keyword evidence="3" id="KW-0479">Metal-binding</keyword>
<dbReference type="SUPFAM" id="SSF46458">
    <property type="entry name" value="Globin-like"/>
    <property type="match status" value="1"/>
</dbReference>
<evidence type="ECO:0000256" key="4">
    <source>
        <dbReference type="ARBA" id="ARBA00023004"/>
    </source>
</evidence>
<sequence length="136" mass="15379">MPDATPMMTGNRPVDAALISDLVDRFYGHIRLEPMLGPIFEAEIGDEAQWDAHLAKLKSFWRSVMLQEGSYSGRPMPAHMKLKGLTPEHFQRWLNLFRQTLGEIGASDAATEALMDRAMRIAQSFQLNIFYNPARG</sequence>
<organism evidence="5 6">
    <name type="scientific">Maricaulis salignorans</name>
    <dbReference type="NCBI Taxonomy" id="144026"/>
    <lineage>
        <taxon>Bacteria</taxon>
        <taxon>Pseudomonadati</taxon>
        <taxon>Pseudomonadota</taxon>
        <taxon>Alphaproteobacteria</taxon>
        <taxon>Maricaulales</taxon>
        <taxon>Maricaulaceae</taxon>
        <taxon>Maricaulis</taxon>
    </lineage>
</organism>
<dbReference type="Gene3D" id="1.10.490.10">
    <property type="entry name" value="Globins"/>
    <property type="match status" value="1"/>
</dbReference>